<dbReference type="Proteomes" id="UP001470230">
    <property type="component" value="Unassembled WGS sequence"/>
</dbReference>
<keyword evidence="1" id="KW-1133">Transmembrane helix</keyword>
<gene>
    <name evidence="2" type="ORF">M9Y10_005295</name>
</gene>
<accession>A0ABR2JN01</accession>
<name>A0ABR2JN01_9EUKA</name>
<evidence type="ECO:0000313" key="3">
    <source>
        <dbReference type="Proteomes" id="UP001470230"/>
    </source>
</evidence>
<dbReference type="EMBL" id="JAPFFF010000011">
    <property type="protein sequence ID" value="KAK8878515.1"/>
    <property type="molecule type" value="Genomic_DNA"/>
</dbReference>
<keyword evidence="1" id="KW-0812">Transmembrane</keyword>
<comment type="caution">
    <text evidence="2">The sequence shown here is derived from an EMBL/GenBank/DDBJ whole genome shotgun (WGS) entry which is preliminary data.</text>
</comment>
<sequence length="70" mass="7575">MTTMAIAVTATKTTAATPQTIPIIVPFTISVNNCIVSIFTERKKKSDKSILMLEKVSSANSLLVVKSFDE</sequence>
<feature type="transmembrane region" description="Helical" evidence="1">
    <location>
        <begin position="20"/>
        <end position="39"/>
    </location>
</feature>
<organism evidence="2 3">
    <name type="scientific">Tritrichomonas musculus</name>
    <dbReference type="NCBI Taxonomy" id="1915356"/>
    <lineage>
        <taxon>Eukaryota</taxon>
        <taxon>Metamonada</taxon>
        <taxon>Parabasalia</taxon>
        <taxon>Tritrichomonadida</taxon>
        <taxon>Tritrichomonadidae</taxon>
        <taxon>Tritrichomonas</taxon>
    </lineage>
</organism>
<evidence type="ECO:0000256" key="1">
    <source>
        <dbReference type="SAM" id="Phobius"/>
    </source>
</evidence>
<proteinExistence type="predicted"/>
<reference evidence="2 3" key="1">
    <citation type="submission" date="2024-04" db="EMBL/GenBank/DDBJ databases">
        <title>Tritrichomonas musculus Genome.</title>
        <authorList>
            <person name="Alves-Ferreira E."/>
            <person name="Grigg M."/>
            <person name="Lorenzi H."/>
            <person name="Galac M."/>
        </authorList>
    </citation>
    <scope>NUCLEOTIDE SEQUENCE [LARGE SCALE GENOMIC DNA]</scope>
    <source>
        <strain evidence="2 3">EAF2021</strain>
    </source>
</reference>
<keyword evidence="3" id="KW-1185">Reference proteome</keyword>
<keyword evidence="1" id="KW-0472">Membrane</keyword>
<evidence type="ECO:0000313" key="2">
    <source>
        <dbReference type="EMBL" id="KAK8878515.1"/>
    </source>
</evidence>
<protein>
    <submittedName>
        <fullName evidence="2">Uncharacterized protein</fullName>
    </submittedName>
</protein>